<evidence type="ECO:0000256" key="6">
    <source>
        <dbReference type="ARBA" id="ARBA00023136"/>
    </source>
</evidence>
<feature type="transmembrane region" description="Helical" evidence="9">
    <location>
        <begin position="218"/>
        <end position="237"/>
    </location>
</feature>
<evidence type="ECO:0000256" key="5">
    <source>
        <dbReference type="ARBA" id="ARBA00022989"/>
    </source>
</evidence>
<keyword evidence="3 9" id="KW-0812">Transmembrane</keyword>
<dbReference type="PANTHER" id="PTHR22950:SF692">
    <property type="entry name" value="TRANSMEMBRANE AMINO ACID TRANSPORTER FAMILY PROTEIN"/>
    <property type="match status" value="1"/>
</dbReference>
<evidence type="ECO:0000256" key="2">
    <source>
        <dbReference type="ARBA" id="ARBA00022448"/>
    </source>
</evidence>
<evidence type="ECO:0000256" key="8">
    <source>
        <dbReference type="SAM" id="MobiDB-lite"/>
    </source>
</evidence>
<dbReference type="EMBL" id="KE345769">
    <property type="protein sequence ID" value="EXC14802.1"/>
    <property type="molecule type" value="Genomic_DNA"/>
</dbReference>
<feature type="transmembrane region" description="Helical" evidence="9">
    <location>
        <begin position="362"/>
        <end position="386"/>
    </location>
</feature>
<keyword evidence="12" id="KW-1185">Reference proteome</keyword>
<dbReference type="AlphaFoldDB" id="W9S780"/>
<name>W9S780_9ROSA</name>
<keyword evidence="5 9" id="KW-1133">Transmembrane helix</keyword>
<organism evidence="11 12">
    <name type="scientific">Morus notabilis</name>
    <dbReference type="NCBI Taxonomy" id="981085"/>
    <lineage>
        <taxon>Eukaryota</taxon>
        <taxon>Viridiplantae</taxon>
        <taxon>Streptophyta</taxon>
        <taxon>Embryophyta</taxon>
        <taxon>Tracheophyta</taxon>
        <taxon>Spermatophyta</taxon>
        <taxon>Magnoliopsida</taxon>
        <taxon>eudicotyledons</taxon>
        <taxon>Gunneridae</taxon>
        <taxon>Pentapetalae</taxon>
        <taxon>rosids</taxon>
        <taxon>fabids</taxon>
        <taxon>Rosales</taxon>
        <taxon>Moraceae</taxon>
        <taxon>Moreae</taxon>
        <taxon>Morus</taxon>
    </lineage>
</organism>
<dbReference type="eggNOG" id="KOG1303">
    <property type="taxonomic scope" value="Eukaryota"/>
</dbReference>
<dbReference type="STRING" id="981085.W9S780"/>
<feature type="transmembrane region" description="Helical" evidence="9">
    <location>
        <begin position="462"/>
        <end position="486"/>
    </location>
</feature>
<dbReference type="InterPro" id="IPR013057">
    <property type="entry name" value="AA_transpt_TM"/>
</dbReference>
<dbReference type="PANTHER" id="PTHR22950">
    <property type="entry name" value="AMINO ACID TRANSPORTER"/>
    <property type="match status" value="1"/>
</dbReference>
<evidence type="ECO:0000313" key="11">
    <source>
        <dbReference type="EMBL" id="EXC14802.1"/>
    </source>
</evidence>
<dbReference type="GO" id="GO:0015179">
    <property type="term" value="F:L-amino acid transmembrane transporter activity"/>
    <property type="evidence" value="ECO:0007669"/>
    <property type="project" value="TreeGrafter"/>
</dbReference>
<keyword evidence="6 9" id="KW-0472">Membrane</keyword>
<evidence type="ECO:0000256" key="9">
    <source>
        <dbReference type="SAM" id="Phobius"/>
    </source>
</evidence>
<keyword evidence="2" id="KW-0813">Transport</keyword>
<proteinExistence type="inferred from homology"/>
<comment type="subcellular location">
    <subcellularLocation>
        <location evidence="1">Membrane</location>
        <topology evidence="1">Multi-pass membrane protein</topology>
    </subcellularLocation>
</comment>
<gene>
    <name evidence="11" type="ORF">L484_009456</name>
</gene>
<feature type="transmembrane region" description="Helical" evidence="9">
    <location>
        <begin position="398"/>
        <end position="422"/>
    </location>
</feature>
<sequence>MLDDDLNFDHGEEMPMDLEAAGGDNDDDDNESYATASAASQQYSVTDMGIDDVASENHPIIDDCMRTSAWPLSYGHSINVLSSSPSMSIGNWGTVSASKPPQVVFESSMSRPLIGGDTSASSVKLSMFSSPQFSSAELPTPNRQCSTMQAGFNGILLMRCLESNPGSLRTYPDIGQAAFGFRGRIQISGACVEFLILIAGNLALLFPNACMTFAGIHLGSHQLFTIGAALLVLPTVWHQNLTLLSYFSVGGVVASVLVALCLLWIGVFDEVGFHAAGTPLNLSNLCATIGIYAYAFAGHSVFPNIYTSMKEPSRFPYVLVMSFVSCLLISIGVGACGCLIFGDSIESQLTLSMPKKFVASKVAVWTMVAIPLTKYALTITPVALSLEELLPSDLRGSYTVPVFIRSSLVLSTLVVALTVPFFASVMALLGSLCAMLVSFIFPCACYLSLFRGRLRKLEITSCVFVIVVGVICSVLGTCSAIAGLIAQNRA</sequence>
<evidence type="ECO:0000313" key="12">
    <source>
        <dbReference type="Proteomes" id="UP000030645"/>
    </source>
</evidence>
<evidence type="ECO:0000256" key="4">
    <source>
        <dbReference type="ARBA" id="ARBA00022970"/>
    </source>
</evidence>
<feature type="transmembrane region" description="Helical" evidence="9">
    <location>
        <begin position="428"/>
        <end position="450"/>
    </location>
</feature>
<evidence type="ECO:0000256" key="1">
    <source>
        <dbReference type="ARBA" id="ARBA00004141"/>
    </source>
</evidence>
<feature type="transmembrane region" description="Helical" evidence="9">
    <location>
        <begin position="287"/>
        <end position="306"/>
    </location>
</feature>
<evidence type="ECO:0000256" key="7">
    <source>
        <dbReference type="ARBA" id="ARBA00049662"/>
    </source>
</evidence>
<protein>
    <recommendedName>
        <fullName evidence="10">Amino acid transporter transmembrane domain-containing protein</fullName>
    </recommendedName>
</protein>
<evidence type="ECO:0000256" key="3">
    <source>
        <dbReference type="ARBA" id="ARBA00022692"/>
    </source>
</evidence>
<feature type="region of interest" description="Disordered" evidence="8">
    <location>
        <begin position="15"/>
        <end position="40"/>
    </location>
</feature>
<reference evidence="12" key="1">
    <citation type="submission" date="2013-01" db="EMBL/GenBank/DDBJ databases">
        <title>Draft Genome Sequence of a Mulberry Tree, Morus notabilis C.K. Schneid.</title>
        <authorList>
            <person name="He N."/>
            <person name="Zhao S."/>
        </authorList>
    </citation>
    <scope>NUCLEOTIDE SEQUENCE</scope>
</reference>
<accession>W9S780</accession>
<dbReference type="Proteomes" id="UP000030645">
    <property type="component" value="Unassembled WGS sequence"/>
</dbReference>
<feature type="transmembrane region" description="Helical" evidence="9">
    <location>
        <begin position="318"/>
        <end position="342"/>
    </location>
</feature>
<dbReference type="GO" id="GO:0005774">
    <property type="term" value="C:vacuolar membrane"/>
    <property type="evidence" value="ECO:0007669"/>
    <property type="project" value="TreeGrafter"/>
</dbReference>
<feature type="transmembrane region" description="Helical" evidence="9">
    <location>
        <begin position="187"/>
        <end position="206"/>
    </location>
</feature>
<evidence type="ECO:0000259" key="10">
    <source>
        <dbReference type="Pfam" id="PF01490"/>
    </source>
</evidence>
<keyword evidence="4" id="KW-0029">Amino-acid transport</keyword>
<comment type="similarity">
    <text evidence="7">Belongs to the amino acid/polyamine transporter 2 family. Amino acid/auxin permease (AAAP) (TC 2.A.18.5) subfamily.</text>
</comment>
<feature type="domain" description="Amino acid transporter transmembrane" evidence="10">
    <location>
        <begin position="155"/>
        <end position="481"/>
    </location>
</feature>
<dbReference type="Pfam" id="PF01490">
    <property type="entry name" value="Aa_trans"/>
    <property type="match status" value="1"/>
</dbReference>
<feature type="transmembrane region" description="Helical" evidence="9">
    <location>
        <begin position="244"/>
        <end position="267"/>
    </location>
</feature>